<sequence>MSIKHIDNIIDKVELKNGAELILRKATVDDANDIIEYLNIVGGESNNLLFGEDEFKLTIEQEKAYIENINKDKNSLMLLGVIDNRIVSVSQISSENRQRIGHNSELAISVIKEYWGNRVGSFVIEQLIKFAKDNKSIKNISLGVKEDNHNAIKLYKRHGFVKVGVHKNFFNINDNYYDEILMDLYI</sequence>
<protein>
    <submittedName>
        <fullName evidence="2">Acetyltransferase</fullName>
    </submittedName>
</protein>
<evidence type="ECO:0000313" key="2">
    <source>
        <dbReference type="EMBL" id="PPV14089.1"/>
    </source>
</evidence>
<organism evidence="2 3">
    <name type="scientific">Clostridium butyricum</name>
    <dbReference type="NCBI Taxonomy" id="1492"/>
    <lineage>
        <taxon>Bacteria</taxon>
        <taxon>Bacillati</taxon>
        <taxon>Bacillota</taxon>
        <taxon>Clostridia</taxon>
        <taxon>Eubacteriales</taxon>
        <taxon>Clostridiaceae</taxon>
        <taxon>Clostridium</taxon>
    </lineage>
</organism>
<comment type="caution">
    <text evidence="2">The sequence shown here is derived from an EMBL/GenBank/DDBJ whole genome shotgun (WGS) entry which is preliminary data.</text>
</comment>
<dbReference type="InterPro" id="IPR016181">
    <property type="entry name" value="Acyl_CoA_acyltransferase"/>
</dbReference>
<feature type="domain" description="N-acetyltransferase" evidence="1">
    <location>
        <begin position="21"/>
        <end position="183"/>
    </location>
</feature>
<dbReference type="PANTHER" id="PTHR43415">
    <property type="entry name" value="SPERMIDINE N(1)-ACETYLTRANSFERASE"/>
    <property type="match status" value="1"/>
</dbReference>
<reference evidence="2 3" key="1">
    <citation type="submission" date="2016-01" db="EMBL/GenBank/DDBJ databases">
        <title>Characterization of the Clostridium difficile lineages that are prevalent in Hong Kong and China.</title>
        <authorList>
            <person name="Kwok J.S.-L."/>
            <person name="Lam W.-Y."/>
            <person name="Ip M."/>
            <person name="Chan T.-F."/>
            <person name="Hawkey P.M."/>
            <person name="Tsui S.K.-W."/>
        </authorList>
    </citation>
    <scope>NUCLEOTIDE SEQUENCE [LARGE SCALE GENOMIC DNA]</scope>
    <source>
        <strain evidence="2 3">300064</strain>
    </source>
</reference>
<dbReference type="EMBL" id="LRDH01000113">
    <property type="protein sequence ID" value="PPV14089.1"/>
    <property type="molecule type" value="Genomic_DNA"/>
</dbReference>
<dbReference type="PANTHER" id="PTHR43415:SF3">
    <property type="entry name" value="GNAT-FAMILY ACETYLTRANSFERASE"/>
    <property type="match status" value="1"/>
</dbReference>
<evidence type="ECO:0000313" key="3">
    <source>
        <dbReference type="Proteomes" id="UP000238081"/>
    </source>
</evidence>
<gene>
    <name evidence="2" type="ORF">AWN73_14860</name>
</gene>
<name>A0A2S7F9Z0_CLOBU</name>
<dbReference type="GO" id="GO:0016747">
    <property type="term" value="F:acyltransferase activity, transferring groups other than amino-acyl groups"/>
    <property type="evidence" value="ECO:0007669"/>
    <property type="project" value="InterPro"/>
</dbReference>
<dbReference type="Gene3D" id="3.40.630.30">
    <property type="match status" value="1"/>
</dbReference>
<dbReference type="InterPro" id="IPR000182">
    <property type="entry name" value="GNAT_dom"/>
</dbReference>
<dbReference type="SUPFAM" id="SSF55729">
    <property type="entry name" value="Acyl-CoA N-acyltransferases (Nat)"/>
    <property type="match status" value="1"/>
</dbReference>
<dbReference type="PROSITE" id="PS51186">
    <property type="entry name" value="GNAT"/>
    <property type="match status" value="1"/>
</dbReference>
<proteinExistence type="predicted"/>
<dbReference type="Proteomes" id="UP000238081">
    <property type="component" value="Unassembled WGS sequence"/>
</dbReference>
<keyword evidence="2" id="KW-0808">Transferase</keyword>
<dbReference type="Pfam" id="PF00583">
    <property type="entry name" value="Acetyltransf_1"/>
    <property type="match status" value="1"/>
</dbReference>
<dbReference type="AlphaFoldDB" id="A0A2S7F9Z0"/>
<evidence type="ECO:0000259" key="1">
    <source>
        <dbReference type="PROSITE" id="PS51186"/>
    </source>
</evidence>
<dbReference type="RefSeq" id="WP_043664251.1">
    <property type="nucleotide sequence ID" value="NZ_JBAMGF010000089.1"/>
</dbReference>
<accession>A0A2S7F9Z0</accession>